<protein>
    <submittedName>
        <fullName evidence="2">Uncharacterized protein</fullName>
    </submittedName>
</protein>
<comment type="caution">
    <text evidence="2">The sequence shown here is derived from an EMBL/GenBank/DDBJ whole genome shotgun (WGS) entry which is preliminary data.</text>
</comment>
<proteinExistence type="predicted"/>
<dbReference type="Proteomes" id="UP000194280">
    <property type="component" value="Unassembled WGS sequence"/>
</dbReference>
<dbReference type="OrthoDB" id="5201563at2759"/>
<reference evidence="2 3" key="1">
    <citation type="submission" date="2017-01" db="EMBL/GenBank/DDBJ databases">
        <title>The recent genome duplication of the halophilic yeast Hortaea werneckii: insights from long-read sequencing.</title>
        <authorList>
            <person name="Sinha S."/>
            <person name="Flibotte S."/>
            <person name="Neira M."/>
            <person name="Lenassi M."/>
            <person name="Gostincar C."/>
            <person name="Stajich J.E."/>
            <person name="Nislow C.E."/>
        </authorList>
    </citation>
    <scope>NUCLEOTIDE SEQUENCE [LARGE SCALE GENOMIC DNA]</scope>
    <source>
        <strain evidence="2 3">EXF-2000</strain>
    </source>
</reference>
<dbReference type="EMBL" id="MUNK01000343">
    <property type="protein sequence ID" value="OTA22789.1"/>
    <property type="molecule type" value="Genomic_DNA"/>
</dbReference>
<accession>A0A1Z5SPM9</accession>
<dbReference type="InParanoid" id="A0A1Z5SPM9"/>
<gene>
    <name evidence="2" type="ORF">BTJ68_13252</name>
</gene>
<dbReference type="AlphaFoldDB" id="A0A1Z5SPM9"/>
<evidence type="ECO:0000256" key="1">
    <source>
        <dbReference type="SAM" id="MobiDB-lite"/>
    </source>
</evidence>
<evidence type="ECO:0000313" key="3">
    <source>
        <dbReference type="Proteomes" id="UP000194280"/>
    </source>
</evidence>
<dbReference type="VEuPathDB" id="FungiDB:BTJ68_13252"/>
<name>A0A1Z5SPM9_HORWE</name>
<evidence type="ECO:0000313" key="2">
    <source>
        <dbReference type="EMBL" id="OTA22789.1"/>
    </source>
</evidence>
<sequence>MSVTVTDNQRVTTLRHTLADYELHHSQPNAEEAAVAPPPNPHPALQSSSHAPIEWEDQWRRVPAYRAANEQLDAARNTYLSEVERNFVRVMFGGVNMMSTASHWWRATGGKLNSDFFKYAIGGEW</sequence>
<feature type="region of interest" description="Disordered" evidence="1">
    <location>
        <begin position="24"/>
        <end position="52"/>
    </location>
</feature>
<organism evidence="2 3">
    <name type="scientific">Hortaea werneckii EXF-2000</name>
    <dbReference type="NCBI Taxonomy" id="1157616"/>
    <lineage>
        <taxon>Eukaryota</taxon>
        <taxon>Fungi</taxon>
        <taxon>Dikarya</taxon>
        <taxon>Ascomycota</taxon>
        <taxon>Pezizomycotina</taxon>
        <taxon>Dothideomycetes</taxon>
        <taxon>Dothideomycetidae</taxon>
        <taxon>Mycosphaerellales</taxon>
        <taxon>Teratosphaeriaceae</taxon>
        <taxon>Hortaea</taxon>
    </lineage>
</organism>
<keyword evidence="3" id="KW-1185">Reference proteome</keyword>